<proteinExistence type="predicted"/>
<gene>
    <name evidence="4" type="ORF">ACFQ0I_08035</name>
</gene>
<feature type="domain" description="HTH tetR-type" evidence="3">
    <location>
        <begin position="7"/>
        <end position="67"/>
    </location>
</feature>
<dbReference type="Pfam" id="PF00440">
    <property type="entry name" value="TetR_N"/>
    <property type="match status" value="1"/>
</dbReference>
<evidence type="ECO:0000256" key="1">
    <source>
        <dbReference type="ARBA" id="ARBA00023125"/>
    </source>
</evidence>
<reference evidence="5" key="1">
    <citation type="journal article" date="2019" name="Int. J. Syst. Evol. Microbiol.">
        <title>The Global Catalogue of Microorganisms (GCM) 10K type strain sequencing project: providing services to taxonomists for standard genome sequencing and annotation.</title>
        <authorList>
            <consortium name="The Broad Institute Genomics Platform"/>
            <consortium name="The Broad Institute Genome Sequencing Center for Infectious Disease"/>
            <person name="Wu L."/>
            <person name="Ma J."/>
        </authorList>
    </citation>
    <scope>NUCLEOTIDE SEQUENCE [LARGE SCALE GENOMIC DNA]</scope>
    <source>
        <strain evidence="5">CCUG 60529</strain>
    </source>
</reference>
<feature type="DNA-binding region" description="H-T-H motif" evidence="2">
    <location>
        <begin position="30"/>
        <end position="49"/>
    </location>
</feature>
<comment type="caution">
    <text evidence="4">The sequence shown here is derived from an EMBL/GenBank/DDBJ whole genome shotgun (WGS) entry which is preliminary data.</text>
</comment>
<dbReference type="InterPro" id="IPR009057">
    <property type="entry name" value="Homeodomain-like_sf"/>
</dbReference>
<keyword evidence="1 2" id="KW-0238">DNA-binding</keyword>
<dbReference type="RefSeq" id="WP_379941083.1">
    <property type="nucleotide sequence ID" value="NZ_JBHTIB010000012.1"/>
</dbReference>
<dbReference type="EMBL" id="JBHTIB010000012">
    <property type="protein sequence ID" value="MFD0835707.1"/>
    <property type="molecule type" value="Genomic_DNA"/>
</dbReference>
<sequence length="195" mass="22775">MARQIDQDKIKRIKEATMLTIVENGIEATTIAMIAKNADVSGGYLYRIYAGKQDLINELYYEKMDSIYTEISFLLALNESKVENLIKAFIQNRIVNYINEPIASQFYYQLLHNENFTLTEDLSKKGLQVLARIHEIGLKSGEISESISLYQVYYHVFLYTIDYLNFKRKNIFDLKEKIDNDVEFLTQNIMKILKS</sequence>
<dbReference type="SUPFAM" id="SSF46689">
    <property type="entry name" value="Homeodomain-like"/>
    <property type="match status" value="1"/>
</dbReference>
<evidence type="ECO:0000259" key="3">
    <source>
        <dbReference type="PROSITE" id="PS50977"/>
    </source>
</evidence>
<dbReference type="Proteomes" id="UP001597011">
    <property type="component" value="Unassembled WGS sequence"/>
</dbReference>
<dbReference type="PROSITE" id="PS50977">
    <property type="entry name" value="HTH_TETR_2"/>
    <property type="match status" value="1"/>
</dbReference>
<evidence type="ECO:0000313" key="4">
    <source>
        <dbReference type="EMBL" id="MFD0835707.1"/>
    </source>
</evidence>
<dbReference type="InterPro" id="IPR001647">
    <property type="entry name" value="HTH_TetR"/>
</dbReference>
<evidence type="ECO:0000256" key="2">
    <source>
        <dbReference type="PROSITE-ProRule" id="PRU00335"/>
    </source>
</evidence>
<protein>
    <submittedName>
        <fullName evidence="4">TetR/AcrR family transcriptional regulator</fullName>
    </submittedName>
</protein>
<dbReference type="Gene3D" id="1.10.357.10">
    <property type="entry name" value="Tetracycline Repressor, domain 2"/>
    <property type="match status" value="1"/>
</dbReference>
<keyword evidence="5" id="KW-1185">Reference proteome</keyword>
<name>A0ABW3BT63_9FLAO</name>
<accession>A0ABW3BT63</accession>
<evidence type="ECO:0000313" key="5">
    <source>
        <dbReference type="Proteomes" id="UP001597011"/>
    </source>
</evidence>
<organism evidence="4 5">
    <name type="scientific">Mariniflexile aquimaris</name>
    <dbReference type="NCBI Taxonomy" id="881009"/>
    <lineage>
        <taxon>Bacteria</taxon>
        <taxon>Pseudomonadati</taxon>
        <taxon>Bacteroidota</taxon>
        <taxon>Flavobacteriia</taxon>
        <taxon>Flavobacteriales</taxon>
        <taxon>Flavobacteriaceae</taxon>
        <taxon>Mariniflexile</taxon>
    </lineage>
</organism>